<feature type="compositionally biased region" description="Polar residues" evidence="2">
    <location>
        <begin position="342"/>
        <end position="353"/>
    </location>
</feature>
<sequence>MEQPDLSRDSHVVLLLASHLGGKPDDKGSDNGLGPAGWQDFATNVADSALDSPGSLLELEPDEWPTDIWTSQADREWVTQRLGRSTRLAMALEDLNNRGIWVTTLYEKSYPSRLADILDRKAPPFLYVAGEGDHLKTTAVGFVGSRDADETDRDYTRRLVETVIDDGFGIVSGGAKGIDETSEKAGLERGGPVVEFPAEGIHHCLQDETVREAVIEGQLTLASPYHPRTSWNIGAAMGRNKLIHGFGKYTVVVRSGNETGGTWEGSIENLEHGWSSLLVCSHDDTPPGNEALIKRDGIPIDPTAIPGEGSFDKWVRAQRQSASDSAGQDDQPTRAADKPGTSDDTQSSLNDFE</sequence>
<gene>
    <name evidence="4" type="ORF">EGH23_17500</name>
</gene>
<evidence type="ECO:0000259" key="3">
    <source>
        <dbReference type="Pfam" id="PF02481"/>
    </source>
</evidence>
<comment type="caution">
    <text evidence="4">The sequence shown here is derived from an EMBL/GenBank/DDBJ whole genome shotgun (WGS) entry which is preliminary data.</text>
</comment>
<dbReference type="GO" id="GO:0009294">
    <property type="term" value="P:DNA-mediated transformation"/>
    <property type="evidence" value="ECO:0007669"/>
    <property type="project" value="InterPro"/>
</dbReference>
<protein>
    <submittedName>
        <fullName evidence="4">DNA-protecting protein DprA</fullName>
    </submittedName>
</protein>
<feature type="compositionally biased region" description="Polar residues" evidence="2">
    <location>
        <begin position="318"/>
        <end position="330"/>
    </location>
</feature>
<dbReference type="EMBL" id="RKLT01000009">
    <property type="protein sequence ID" value="MBX0296676.1"/>
    <property type="molecule type" value="Genomic_DNA"/>
</dbReference>
<feature type="region of interest" description="Disordered" evidence="2">
    <location>
        <begin position="293"/>
        <end position="353"/>
    </location>
</feature>
<evidence type="ECO:0000256" key="2">
    <source>
        <dbReference type="SAM" id="MobiDB-lite"/>
    </source>
</evidence>
<dbReference type="Proteomes" id="UP001430455">
    <property type="component" value="Unassembled WGS sequence"/>
</dbReference>
<dbReference type="Gene3D" id="3.40.50.450">
    <property type="match status" value="1"/>
</dbReference>
<dbReference type="InterPro" id="IPR003488">
    <property type="entry name" value="DprA"/>
</dbReference>
<proteinExistence type="inferred from homology"/>
<accession>A0AAW4PEC2</accession>
<evidence type="ECO:0000256" key="1">
    <source>
        <dbReference type="ARBA" id="ARBA00006525"/>
    </source>
</evidence>
<keyword evidence="5" id="KW-1185">Reference proteome</keyword>
<dbReference type="PANTHER" id="PTHR43022:SF1">
    <property type="entry name" value="PROTEIN SMF"/>
    <property type="match status" value="1"/>
</dbReference>
<dbReference type="SUPFAM" id="SSF102405">
    <property type="entry name" value="MCP/YpsA-like"/>
    <property type="match status" value="1"/>
</dbReference>
<feature type="compositionally biased region" description="Basic and acidic residues" evidence="2">
    <location>
        <begin position="331"/>
        <end position="341"/>
    </location>
</feature>
<evidence type="ECO:0000313" key="5">
    <source>
        <dbReference type="Proteomes" id="UP001430455"/>
    </source>
</evidence>
<dbReference type="RefSeq" id="WP_220581269.1">
    <property type="nucleotide sequence ID" value="NZ_RKLT01000009.1"/>
</dbReference>
<dbReference type="Pfam" id="PF02481">
    <property type="entry name" value="DNA_processg_A"/>
    <property type="match status" value="1"/>
</dbReference>
<dbReference type="InterPro" id="IPR057666">
    <property type="entry name" value="DrpA_SLOG"/>
</dbReference>
<evidence type="ECO:0000313" key="4">
    <source>
        <dbReference type="EMBL" id="MBX0296676.1"/>
    </source>
</evidence>
<dbReference type="PANTHER" id="PTHR43022">
    <property type="entry name" value="PROTEIN SMF"/>
    <property type="match status" value="1"/>
</dbReference>
<organism evidence="4 5">
    <name type="scientific">Haloarcula nitratireducens</name>
    <dbReference type="NCBI Taxonomy" id="2487749"/>
    <lineage>
        <taxon>Archaea</taxon>
        <taxon>Methanobacteriati</taxon>
        <taxon>Methanobacteriota</taxon>
        <taxon>Stenosarchaea group</taxon>
        <taxon>Halobacteria</taxon>
        <taxon>Halobacteriales</taxon>
        <taxon>Haloarculaceae</taxon>
        <taxon>Haloarcula</taxon>
    </lineage>
</organism>
<comment type="similarity">
    <text evidence="1">Belongs to the DprA/Smf family.</text>
</comment>
<name>A0AAW4PEC2_9EURY</name>
<dbReference type="AlphaFoldDB" id="A0AAW4PEC2"/>
<reference evidence="4 5" key="1">
    <citation type="submission" date="2021-06" db="EMBL/GenBank/DDBJ databases">
        <title>Halomicroarcula sp. a new haloarchaeum isolated from saline soil.</title>
        <authorList>
            <person name="Duran-Viseras A."/>
            <person name="Sanchez-Porro C."/>
            <person name="Ventosa A."/>
        </authorList>
    </citation>
    <scope>NUCLEOTIDE SEQUENCE [LARGE SCALE GENOMIC DNA]</scope>
    <source>
        <strain evidence="4 5">F27</strain>
    </source>
</reference>
<feature type="domain" description="Smf/DprA SLOG" evidence="3">
    <location>
        <begin position="102"/>
        <end position="260"/>
    </location>
</feature>